<reference evidence="2" key="1">
    <citation type="submission" date="2019-06" db="EMBL/GenBank/DDBJ databases">
        <authorList>
            <person name="Zheng W."/>
        </authorList>
    </citation>
    <scope>NUCLEOTIDE SEQUENCE</scope>
    <source>
        <strain evidence="2">QDHG01</strain>
    </source>
</reference>
<protein>
    <submittedName>
        <fullName evidence="2">Uncharacterized protein</fullName>
    </submittedName>
</protein>
<dbReference type="Proteomes" id="UP000785679">
    <property type="component" value="Unassembled WGS sequence"/>
</dbReference>
<feature type="signal peptide" evidence="1">
    <location>
        <begin position="1"/>
        <end position="28"/>
    </location>
</feature>
<proteinExistence type="predicted"/>
<keyword evidence="1" id="KW-0732">Signal</keyword>
<name>A0A8J8NJ62_HALGN</name>
<accession>A0A8J8NJ62</accession>
<dbReference type="EMBL" id="RRYP01014346">
    <property type="protein sequence ID" value="TNV76028.1"/>
    <property type="molecule type" value="Genomic_DNA"/>
</dbReference>
<evidence type="ECO:0000313" key="3">
    <source>
        <dbReference type="Proteomes" id="UP000785679"/>
    </source>
</evidence>
<gene>
    <name evidence="2" type="ORF">FGO68_gene1485</name>
</gene>
<evidence type="ECO:0000313" key="2">
    <source>
        <dbReference type="EMBL" id="TNV76028.1"/>
    </source>
</evidence>
<keyword evidence="3" id="KW-1185">Reference proteome</keyword>
<dbReference type="AlphaFoldDB" id="A0A8J8NJ62"/>
<sequence length="146" mass="16174">MNTFIIINMSLSKALCLAGILLVSSVSADCFDSCNTTMDYCHNNPVVDQTVCTNGDSSCLTRCYNTAPEFQWGQPVYANNCSNLANYVEFANNQTSHDLMTRCMYRAFEAIATCTSIFEKACEPLRWFFSGSAFNAKEACADLKLC</sequence>
<feature type="chain" id="PRO_5035161429" evidence="1">
    <location>
        <begin position="29"/>
        <end position="146"/>
    </location>
</feature>
<comment type="caution">
    <text evidence="2">The sequence shown here is derived from an EMBL/GenBank/DDBJ whole genome shotgun (WGS) entry which is preliminary data.</text>
</comment>
<organism evidence="2 3">
    <name type="scientific">Halteria grandinella</name>
    <dbReference type="NCBI Taxonomy" id="5974"/>
    <lineage>
        <taxon>Eukaryota</taxon>
        <taxon>Sar</taxon>
        <taxon>Alveolata</taxon>
        <taxon>Ciliophora</taxon>
        <taxon>Intramacronucleata</taxon>
        <taxon>Spirotrichea</taxon>
        <taxon>Stichotrichia</taxon>
        <taxon>Sporadotrichida</taxon>
        <taxon>Halteriidae</taxon>
        <taxon>Halteria</taxon>
    </lineage>
</organism>
<evidence type="ECO:0000256" key="1">
    <source>
        <dbReference type="SAM" id="SignalP"/>
    </source>
</evidence>